<name>A0A971M849_9BACT</name>
<dbReference type="EMBL" id="JAAYEE010000315">
    <property type="protein sequence ID" value="NLW36881.1"/>
    <property type="molecule type" value="Genomic_DNA"/>
</dbReference>
<gene>
    <name evidence="2" type="ORF">GXY80_15600</name>
</gene>
<accession>A0A971M849</accession>
<proteinExistence type="predicted"/>
<evidence type="ECO:0000256" key="1">
    <source>
        <dbReference type="SAM" id="MobiDB-lite"/>
    </source>
</evidence>
<sequence>MTEEEEKVIESNDSSTQGVSETENTHDEPQSAAPEVRKDDKSRGQQEINREDMVKKGVSGRHRSGRQIIRECLDESFYGPAIKNFCFDHPELEKVFRSLMGGEDRDAIITSIMTHCYQNNCVEQLWECIKQDRKNQYDKYYPEWQKARETFRNRADEFIDAGESTADGHPFAVDDEATSDRLPLKDGEAVIKWF</sequence>
<feature type="compositionally biased region" description="Basic and acidic residues" evidence="1">
    <location>
        <begin position="23"/>
        <end position="55"/>
    </location>
</feature>
<evidence type="ECO:0000313" key="3">
    <source>
        <dbReference type="Proteomes" id="UP000777265"/>
    </source>
</evidence>
<dbReference type="Proteomes" id="UP000777265">
    <property type="component" value="Unassembled WGS sequence"/>
</dbReference>
<evidence type="ECO:0000313" key="2">
    <source>
        <dbReference type="EMBL" id="NLW36881.1"/>
    </source>
</evidence>
<comment type="caution">
    <text evidence="2">The sequence shown here is derived from an EMBL/GenBank/DDBJ whole genome shotgun (WGS) entry which is preliminary data.</text>
</comment>
<feature type="compositionally biased region" description="Polar residues" evidence="1">
    <location>
        <begin position="11"/>
        <end position="22"/>
    </location>
</feature>
<feature type="region of interest" description="Disordered" evidence="1">
    <location>
        <begin position="1"/>
        <end position="62"/>
    </location>
</feature>
<protein>
    <submittedName>
        <fullName evidence="2">Uncharacterized protein</fullName>
    </submittedName>
</protein>
<feature type="non-terminal residue" evidence="2">
    <location>
        <position position="194"/>
    </location>
</feature>
<reference evidence="2" key="2">
    <citation type="submission" date="2020-01" db="EMBL/GenBank/DDBJ databases">
        <authorList>
            <person name="Campanaro S."/>
        </authorList>
    </citation>
    <scope>NUCLEOTIDE SEQUENCE</scope>
    <source>
        <strain evidence="2">AS06rmzACSIP_7</strain>
    </source>
</reference>
<reference evidence="2" key="1">
    <citation type="journal article" date="2020" name="Biotechnol. Biofuels">
        <title>New insights from the biogas microbiome by comprehensive genome-resolved metagenomics of nearly 1600 species originating from multiple anaerobic digesters.</title>
        <authorList>
            <person name="Campanaro S."/>
            <person name="Treu L."/>
            <person name="Rodriguez-R L.M."/>
            <person name="Kovalovszki A."/>
            <person name="Ziels R.M."/>
            <person name="Maus I."/>
            <person name="Zhu X."/>
            <person name="Kougias P.G."/>
            <person name="Basile A."/>
            <person name="Luo G."/>
            <person name="Schluter A."/>
            <person name="Konstantinidis K.T."/>
            <person name="Angelidaki I."/>
        </authorList>
    </citation>
    <scope>NUCLEOTIDE SEQUENCE</scope>
    <source>
        <strain evidence="2">AS06rmzACSIP_7</strain>
    </source>
</reference>
<organism evidence="2 3">
    <name type="scientific">Syntrophorhabdus aromaticivorans</name>
    <dbReference type="NCBI Taxonomy" id="328301"/>
    <lineage>
        <taxon>Bacteria</taxon>
        <taxon>Pseudomonadati</taxon>
        <taxon>Thermodesulfobacteriota</taxon>
        <taxon>Syntrophorhabdia</taxon>
        <taxon>Syntrophorhabdales</taxon>
        <taxon>Syntrophorhabdaceae</taxon>
        <taxon>Syntrophorhabdus</taxon>
    </lineage>
</organism>
<dbReference type="AlphaFoldDB" id="A0A971M849"/>